<protein>
    <submittedName>
        <fullName evidence="3">Reverse transcriptase domain-containing protein</fullName>
    </submittedName>
</protein>
<dbReference type="SUPFAM" id="SSF57756">
    <property type="entry name" value="Retrovirus zinc finger-like domains"/>
    <property type="match status" value="1"/>
</dbReference>
<dbReference type="GO" id="GO:0003964">
    <property type="term" value="F:RNA-directed DNA polymerase activity"/>
    <property type="evidence" value="ECO:0007669"/>
    <property type="project" value="UniProtKB-KW"/>
</dbReference>
<keyword evidence="3" id="KW-0695">RNA-directed DNA polymerase</keyword>
<dbReference type="InterPro" id="IPR001878">
    <property type="entry name" value="Znf_CCHC"/>
</dbReference>
<dbReference type="Proteomes" id="UP001151760">
    <property type="component" value="Unassembled WGS sequence"/>
</dbReference>
<evidence type="ECO:0000313" key="3">
    <source>
        <dbReference type="EMBL" id="GJT92891.1"/>
    </source>
</evidence>
<comment type="caution">
    <text evidence="3">The sequence shown here is derived from an EMBL/GenBank/DDBJ whole genome shotgun (WGS) entry which is preliminary data.</text>
</comment>
<proteinExistence type="predicted"/>
<keyword evidence="3" id="KW-0548">Nucleotidyltransferase</keyword>
<keyword evidence="1" id="KW-0863">Zinc-finger</keyword>
<dbReference type="Pfam" id="PF00098">
    <property type="entry name" value="zf-CCHC"/>
    <property type="match status" value="1"/>
</dbReference>
<reference evidence="3" key="2">
    <citation type="submission" date="2022-01" db="EMBL/GenBank/DDBJ databases">
        <authorList>
            <person name="Yamashiro T."/>
            <person name="Shiraishi A."/>
            <person name="Satake H."/>
            <person name="Nakayama K."/>
        </authorList>
    </citation>
    <scope>NUCLEOTIDE SEQUENCE</scope>
</reference>
<gene>
    <name evidence="3" type="ORF">Tco_1081736</name>
</gene>
<reference evidence="3" key="1">
    <citation type="journal article" date="2022" name="Int. J. Mol. Sci.">
        <title>Draft Genome of Tanacetum Coccineum: Genomic Comparison of Closely Related Tanacetum-Family Plants.</title>
        <authorList>
            <person name="Yamashiro T."/>
            <person name="Shiraishi A."/>
            <person name="Nakayama K."/>
            <person name="Satake H."/>
        </authorList>
    </citation>
    <scope>NUCLEOTIDE SEQUENCE</scope>
</reference>
<evidence type="ECO:0000256" key="1">
    <source>
        <dbReference type="PROSITE-ProRule" id="PRU00047"/>
    </source>
</evidence>
<keyword evidence="4" id="KW-1185">Reference proteome</keyword>
<evidence type="ECO:0000259" key="2">
    <source>
        <dbReference type="PROSITE" id="PS50158"/>
    </source>
</evidence>
<name>A0ABQ5HZK0_9ASTR</name>
<dbReference type="Gene3D" id="4.10.60.10">
    <property type="entry name" value="Zinc finger, CCHC-type"/>
    <property type="match status" value="1"/>
</dbReference>
<feature type="domain" description="CCHC-type" evidence="2">
    <location>
        <begin position="54"/>
        <end position="69"/>
    </location>
</feature>
<sequence length="97" mass="10366">MARAYSAGPSEKKEYAGTLPLCNKCNISTIIGAMHCKPQQSEALVGKIKGTLTCFECGNQGHYKSDCPEIKNQNHRNQAGCSEARGRAYALGGGETD</sequence>
<keyword evidence="3" id="KW-0808">Transferase</keyword>
<dbReference type="InterPro" id="IPR036875">
    <property type="entry name" value="Znf_CCHC_sf"/>
</dbReference>
<dbReference type="EMBL" id="BQNB010020151">
    <property type="protein sequence ID" value="GJT92891.1"/>
    <property type="molecule type" value="Genomic_DNA"/>
</dbReference>
<evidence type="ECO:0000313" key="4">
    <source>
        <dbReference type="Proteomes" id="UP001151760"/>
    </source>
</evidence>
<accession>A0ABQ5HZK0</accession>
<dbReference type="PROSITE" id="PS50158">
    <property type="entry name" value="ZF_CCHC"/>
    <property type="match status" value="1"/>
</dbReference>
<organism evidence="3 4">
    <name type="scientific">Tanacetum coccineum</name>
    <dbReference type="NCBI Taxonomy" id="301880"/>
    <lineage>
        <taxon>Eukaryota</taxon>
        <taxon>Viridiplantae</taxon>
        <taxon>Streptophyta</taxon>
        <taxon>Embryophyta</taxon>
        <taxon>Tracheophyta</taxon>
        <taxon>Spermatophyta</taxon>
        <taxon>Magnoliopsida</taxon>
        <taxon>eudicotyledons</taxon>
        <taxon>Gunneridae</taxon>
        <taxon>Pentapetalae</taxon>
        <taxon>asterids</taxon>
        <taxon>campanulids</taxon>
        <taxon>Asterales</taxon>
        <taxon>Asteraceae</taxon>
        <taxon>Asteroideae</taxon>
        <taxon>Anthemideae</taxon>
        <taxon>Anthemidinae</taxon>
        <taxon>Tanacetum</taxon>
    </lineage>
</organism>
<dbReference type="SMART" id="SM00343">
    <property type="entry name" value="ZnF_C2HC"/>
    <property type="match status" value="1"/>
</dbReference>
<keyword evidence="1" id="KW-0479">Metal-binding</keyword>
<keyword evidence="1" id="KW-0862">Zinc</keyword>